<dbReference type="GO" id="GO:0034354">
    <property type="term" value="P:'de novo' NAD+ biosynthetic process from L-tryptophan"/>
    <property type="evidence" value="ECO:0007669"/>
    <property type="project" value="UniProtKB-UniRule"/>
</dbReference>
<feature type="binding site" evidence="4">
    <location>
        <position position="255"/>
    </location>
    <ligand>
        <name>pyridoxal 5'-phosphate</name>
        <dbReference type="ChEBI" id="CHEBI:597326"/>
    </ligand>
</feature>
<name>A0A8J4SXG0_9TREM</name>
<comment type="catalytic activity">
    <reaction evidence="5">
        <text>3-hydroxy-L-kynurenine + H2O = 3-hydroxyanthranilate + L-alanine + H(+)</text>
        <dbReference type="Rhea" id="RHEA:25143"/>
        <dbReference type="ChEBI" id="CHEBI:15377"/>
        <dbReference type="ChEBI" id="CHEBI:15378"/>
        <dbReference type="ChEBI" id="CHEBI:36559"/>
        <dbReference type="ChEBI" id="CHEBI:57972"/>
        <dbReference type="ChEBI" id="CHEBI:58125"/>
        <dbReference type="EC" id="3.7.1.3"/>
    </reaction>
</comment>
<feature type="binding site" evidence="4">
    <location>
        <position position="322"/>
    </location>
    <ligand>
        <name>pyridoxal 5'-phosphate</name>
        <dbReference type="ChEBI" id="CHEBI:597326"/>
    </ligand>
</feature>
<proteinExistence type="inferred from homology"/>
<comment type="catalytic activity">
    <reaction evidence="4 5">
        <text>L-kynurenine + H2O = anthranilate + L-alanine + H(+)</text>
        <dbReference type="Rhea" id="RHEA:16813"/>
        <dbReference type="ChEBI" id="CHEBI:15377"/>
        <dbReference type="ChEBI" id="CHEBI:15378"/>
        <dbReference type="ChEBI" id="CHEBI:16567"/>
        <dbReference type="ChEBI" id="CHEBI:57959"/>
        <dbReference type="ChEBI" id="CHEBI:57972"/>
        <dbReference type="EC" id="3.7.1.3"/>
    </reaction>
</comment>
<keyword evidence="1 4" id="KW-0662">Pyridine nucleotide biosynthesis</keyword>
<feature type="binding site" evidence="4">
    <location>
        <position position="350"/>
    </location>
    <ligand>
        <name>pyridoxal 5'-phosphate</name>
        <dbReference type="ChEBI" id="CHEBI:597326"/>
    </ligand>
</feature>
<feature type="binding site" evidence="4">
    <location>
        <position position="252"/>
    </location>
    <ligand>
        <name>pyridoxal 5'-phosphate</name>
        <dbReference type="ChEBI" id="CHEBI:597326"/>
    </ligand>
</feature>
<dbReference type="InterPro" id="IPR015421">
    <property type="entry name" value="PyrdxlP-dep_Trfase_major"/>
</dbReference>
<dbReference type="PANTHER" id="PTHR14084:SF0">
    <property type="entry name" value="KYNURENINASE"/>
    <property type="match status" value="1"/>
</dbReference>
<comment type="caution">
    <text evidence="7">The sequence shown here is derived from an EMBL/GenBank/DDBJ whole genome shotgun (WGS) entry which is preliminary data.</text>
</comment>
<dbReference type="SUPFAM" id="SSF53383">
    <property type="entry name" value="PLP-dependent transferases"/>
    <property type="match status" value="1"/>
</dbReference>
<keyword evidence="3 4" id="KW-0663">Pyridoxal phosphate</keyword>
<dbReference type="GO" id="GO:0030170">
    <property type="term" value="F:pyridoxal phosphate binding"/>
    <property type="evidence" value="ECO:0007669"/>
    <property type="project" value="UniProtKB-UniRule"/>
</dbReference>
<accession>A0A8J4SXG0</accession>
<gene>
    <name evidence="7" type="ORF">PHET_05868</name>
</gene>
<dbReference type="EC" id="3.7.1.3" evidence="4 5"/>
<dbReference type="Pfam" id="PF00266">
    <property type="entry name" value="Aminotran_5"/>
    <property type="match status" value="1"/>
</dbReference>
<dbReference type="GO" id="GO:0043420">
    <property type="term" value="P:anthranilate metabolic process"/>
    <property type="evidence" value="ECO:0007669"/>
    <property type="project" value="UniProtKB-UniRule"/>
</dbReference>
<feature type="modified residue" description="N6-(pyridoxal phosphate)lysine" evidence="4">
    <location>
        <position position="278"/>
    </location>
</feature>
<dbReference type="UniPathway" id="UPA00253">
    <property type="reaction ID" value="UER00329"/>
</dbReference>
<dbReference type="Proteomes" id="UP000748531">
    <property type="component" value="Unassembled WGS sequence"/>
</dbReference>
<comment type="subunit">
    <text evidence="4 5">Homodimer.</text>
</comment>
<organism evidence="7 8">
    <name type="scientific">Paragonimus heterotremus</name>
    <dbReference type="NCBI Taxonomy" id="100268"/>
    <lineage>
        <taxon>Eukaryota</taxon>
        <taxon>Metazoa</taxon>
        <taxon>Spiralia</taxon>
        <taxon>Lophotrochozoa</taxon>
        <taxon>Platyhelminthes</taxon>
        <taxon>Trematoda</taxon>
        <taxon>Digenea</taxon>
        <taxon>Plagiorchiida</taxon>
        <taxon>Troglotremata</taxon>
        <taxon>Troglotrematidae</taxon>
        <taxon>Paragonimus</taxon>
    </lineage>
</organism>
<evidence type="ECO:0000256" key="1">
    <source>
        <dbReference type="ARBA" id="ARBA00022642"/>
    </source>
</evidence>
<dbReference type="UniPathway" id="UPA00334">
    <property type="reaction ID" value="UER00455"/>
</dbReference>
<comment type="pathway">
    <text evidence="4 5">Cofactor biosynthesis; NAD(+) biosynthesis; quinolinate from L-kynurenine: step 2/3.</text>
</comment>
<evidence type="ECO:0000256" key="2">
    <source>
        <dbReference type="ARBA" id="ARBA00022801"/>
    </source>
</evidence>
<dbReference type="HAMAP" id="MF_01970">
    <property type="entry name" value="Kynureninase"/>
    <property type="match status" value="1"/>
</dbReference>
<keyword evidence="8" id="KW-1185">Reference proteome</keyword>
<dbReference type="PANTHER" id="PTHR14084">
    <property type="entry name" value="KYNURENINASE"/>
    <property type="match status" value="1"/>
</dbReference>
<evidence type="ECO:0000313" key="8">
    <source>
        <dbReference type="Proteomes" id="UP000748531"/>
    </source>
</evidence>
<feature type="binding site" evidence="4">
    <location>
        <begin position="166"/>
        <end position="169"/>
    </location>
    <ligand>
        <name>pyridoxal 5'-phosphate</name>
        <dbReference type="ChEBI" id="CHEBI:597326"/>
    </ligand>
</feature>
<evidence type="ECO:0000256" key="3">
    <source>
        <dbReference type="ARBA" id="ARBA00022898"/>
    </source>
</evidence>
<dbReference type="EMBL" id="LUCH01002921">
    <property type="protein sequence ID" value="KAF5400781.1"/>
    <property type="molecule type" value="Genomic_DNA"/>
</dbReference>
<dbReference type="Gene3D" id="3.40.640.10">
    <property type="entry name" value="Type I PLP-dependent aspartate aminotransferase-like (Major domain)"/>
    <property type="match status" value="1"/>
</dbReference>
<evidence type="ECO:0000313" key="7">
    <source>
        <dbReference type="EMBL" id="KAF5400781.1"/>
    </source>
</evidence>
<dbReference type="Pfam" id="PF22580">
    <property type="entry name" value="KYNU_C"/>
    <property type="match status" value="1"/>
</dbReference>
<comment type="pathway">
    <text evidence="4 5">Amino-acid degradation; L-kynurenine degradation; L-alanine and anthranilate from L-kynurenine: step 1/1.</text>
</comment>
<dbReference type="GO" id="GO:0019441">
    <property type="term" value="P:L-tryptophan catabolic process to kynurenine"/>
    <property type="evidence" value="ECO:0007669"/>
    <property type="project" value="TreeGrafter"/>
</dbReference>
<feature type="binding site" evidence="4">
    <location>
        <position position="277"/>
    </location>
    <ligand>
        <name>pyridoxal 5'-phosphate</name>
        <dbReference type="ChEBI" id="CHEBI:597326"/>
    </ligand>
</feature>
<feature type="binding site" evidence="4">
    <location>
        <position position="138"/>
    </location>
    <ligand>
        <name>pyridoxal 5'-phosphate</name>
        <dbReference type="ChEBI" id="CHEBI:597326"/>
    </ligand>
</feature>
<dbReference type="GO" id="GO:0019805">
    <property type="term" value="P:quinolinate biosynthetic process"/>
    <property type="evidence" value="ECO:0007669"/>
    <property type="project" value="UniProtKB-UniRule"/>
</dbReference>
<comment type="cofactor">
    <cofactor evidence="4 5">
        <name>pyridoxal 5'-phosphate</name>
        <dbReference type="ChEBI" id="CHEBI:597326"/>
    </cofactor>
</comment>
<dbReference type="GO" id="GO:0030429">
    <property type="term" value="F:kynureninase activity"/>
    <property type="evidence" value="ECO:0007669"/>
    <property type="project" value="UniProtKB-UniRule"/>
</dbReference>
<reference evidence="7" key="1">
    <citation type="submission" date="2019-05" db="EMBL/GenBank/DDBJ databases">
        <title>Annotation for the trematode Paragonimus heterotremus.</title>
        <authorList>
            <person name="Choi Y.-J."/>
        </authorList>
    </citation>
    <scope>NUCLEOTIDE SEQUENCE</scope>
    <source>
        <strain evidence="7">LC</strain>
    </source>
</reference>
<sequence>MHVTEMDFDQLAKRNGFLADTTQFAQWLDSVDPLAGMQNKFEKPTFEGLEHIAHLDVVSATDRPLKYVTYLCGNSMGLKPKKVHEVLDTVLQQWGELGVYGYHRGPLPASHCDIELAKDIAELIVGAEPDEVAITGGLSTNIHLLFSSFYRPHGVKTCILIEAGVFPSDYYVVESQISWHGLNPSECIIQIKPRPGEWCLRTEDVIQKIREEADKLALIWLPGVQYFTGQLFDMEQITQAGHEYANCPVGWDLAHAVGNVPLELHKWNVDIAAWCSYKYLNGSPGAIAGLFVHQKHHHQAGLHGPSVATAGVIPKGPQLTGWWSHRAETRFDMTCHMELEVGAAAYRITNPPLLLAAALRTSIDLFRDSGGMSAIREKSIKLTGYLDYLLRHSKFALPADQFQIVTPEDPRARGAQVTIFVSHKLQQIHERLSLEGFICDIRHPNSIRIAPVPLYNSFLDVFHFVQRLAEINAKSG</sequence>
<evidence type="ECO:0000256" key="4">
    <source>
        <dbReference type="HAMAP-Rule" id="MF_03017"/>
    </source>
</evidence>
<dbReference type="InterPro" id="IPR010111">
    <property type="entry name" value="Kynureninase"/>
</dbReference>
<comment type="caution">
    <text evidence="4">Lacks conserved residue(s) required for the propagation of feature annotation.</text>
</comment>
<feature type="domain" description="Aminotransferase class V" evidence="6">
    <location>
        <begin position="70"/>
        <end position="298"/>
    </location>
</feature>
<dbReference type="OrthoDB" id="5978656at2759"/>
<evidence type="ECO:0000256" key="5">
    <source>
        <dbReference type="PIRNR" id="PIRNR038800"/>
    </source>
</evidence>
<feature type="binding site" evidence="4">
    <location>
        <position position="139"/>
    </location>
    <ligand>
        <name>pyridoxal 5'-phosphate</name>
        <dbReference type="ChEBI" id="CHEBI:597326"/>
    </ligand>
</feature>
<dbReference type="AlphaFoldDB" id="A0A8J4SXG0"/>
<comment type="similarity">
    <text evidence="4 5">Belongs to the kynureninase family.</text>
</comment>
<comment type="subcellular location">
    <subcellularLocation>
        <location evidence="4 5">Cytoplasm</location>
    </subcellularLocation>
</comment>
<dbReference type="GO" id="GO:0005737">
    <property type="term" value="C:cytoplasm"/>
    <property type="evidence" value="ECO:0007669"/>
    <property type="project" value="UniProtKB-SubCell"/>
</dbReference>
<dbReference type="InterPro" id="IPR015424">
    <property type="entry name" value="PyrdxlP-dep_Trfase"/>
</dbReference>
<dbReference type="PIRSF" id="PIRSF038800">
    <property type="entry name" value="KYNU"/>
    <property type="match status" value="1"/>
</dbReference>
<dbReference type="NCBIfam" id="TIGR01814">
    <property type="entry name" value="kynureninase"/>
    <property type="match status" value="1"/>
</dbReference>
<dbReference type="Gene3D" id="3.90.1150.10">
    <property type="entry name" value="Aspartate Aminotransferase, domain 1"/>
    <property type="match status" value="1"/>
</dbReference>
<keyword evidence="2 4" id="KW-0378">Hydrolase</keyword>
<comment type="function">
    <text evidence="4 5">Catalyzes the cleavage of L-kynurenine (L-Kyn) and L-3-hydroxykynurenine (L-3OHKyn) into anthranilic acid (AA) and 3-hydroxyanthranilic acid (3-OHAA), respectively.</text>
</comment>
<evidence type="ECO:0000259" key="6">
    <source>
        <dbReference type="Pfam" id="PF00266"/>
    </source>
</evidence>
<dbReference type="InterPro" id="IPR000192">
    <property type="entry name" value="Aminotrans_V_dom"/>
</dbReference>
<dbReference type="GO" id="GO:0097053">
    <property type="term" value="P:L-kynurenine catabolic process"/>
    <property type="evidence" value="ECO:0007669"/>
    <property type="project" value="UniProtKB-UniRule"/>
</dbReference>
<protein>
    <recommendedName>
        <fullName evidence="4 5">Kynureninase</fullName>
        <ecNumber evidence="4 5">3.7.1.3</ecNumber>
    </recommendedName>
    <alternativeName>
        <fullName evidence="4">L-kynurenine hydrolase</fullName>
    </alternativeName>
</protein>
<keyword evidence="4 5" id="KW-0963">Cytoplasm</keyword>
<dbReference type="InterPro" id="IPR015422">
    <property type="entry name" value="PyrdxlP-dep_Trfase_small"/>
</dbReference>
<dbReference type="FunFam" id="3.40.640.10:FF:000031">
    <property type="entry name" value="Kynureninase"/>
    <property type="match status" value="1"/>
</dbReference>